<evidence type="ECO:0000256" key="1">
    <source>
        <dbReference type="SAM" id="Coils"/>
    </source>
</evidence>
<evidence type="ECO:0000256" key="2">
    <source>
        <dbReference type="SAM" id="MobiDB-lite"/>
    </source>
</evidence>
<dbReference type="GeneID" id="70234409"/>
<gene>
    <name evidence="3" type="ORF">OGAPHI_002442</name>
</gene>
<dbReference type="OrthoDB" id="2011986at2759"/>
<dbReference type="PANTHER" id="PTHR28086">
    <property type="entry name" value="UPF0662 PROTEIN YPL260W"/>
    <property type="match status" value="1"/>
</dbReference>
<feature type="region of interest" description="Disordered" evidence="2">
    <location>
        <begin position="463"/>
        <end position="484"/>
    </location>
</feature>
<dbReference type="GO" id="GO:0005737">
    <property type="term" value="C:cytoplasm"/>
    <property type="evidence" value="ECO:0007669"/>
    <property type="project" value="TreeGrafter"/>
</dbReference>
<dbReference type="Pfam" id="PF10303">
    <property type="entry name" value="DUF2408"/>
    <property type="match status" value="2"/>
</dbReference>
<dbReference type="AlphaFoldDB" id="A0A9P8T720"/>
<dbReference type="InterPro" id="IPR018810">
    <property type="entry name" value="UPF0662"/>
</dbReference>
<keyword evidence="1" id="KW-0175">Coiled coil</keyword>
<dbReference type="RefSeq" id="XP_046063102.1">
    <property type="nucleotide sequence ID" value="XM_046203313.1"/>
</dbReference>
<dbReference type="EMBL" id="JAEUBE010000158">
    <property type="protein sequence ID" value="KAH3668688.1"/>
    <property type="molecule type" value="Genomic_DNA"/>
</dbReference>
<feature type="coiled-coil region" evidence="1">
    <location>
        <begin position="147"/>
        <end position="174"/>
    </location>
</feature>
<reference evidence="3" key="2">
    <citation type="submission" date="2021-01" db="EMBL/GenBank/DDBJ databases">
        <authorList>
            <person name="Schikora-Tamarit M.A."/>
        </authorList>
    </citation>
    <scope>NUCLEOTIDE SEQUENCE</scope>
    <source>
        <strain evidence="3">CBS6075</strain>
    </source>
</reference>
<evidence type="ECO:0000313" key="3">
    <source>
        <dbReference type="EMBL" id="KAH3668688.1"/>
    </source>
</evidence>
<reference evidence="3" key="1">
    <citation type="journal article" date="2021" name="Open Biol.">
        <title>Shared evolutionary footprints suggest mitochondrial oxidative damage underlies multiple complex I losses in fungi.</title>
        <authorList>
            <person name="Schikora-Tamarit M.A."/>
            <person name="Marcet-Houben M."/>
            <person name="Nosek J."/>
            <person name="Gabaldon T."/>
        </authorList>
    </citation>
    <scope>NUCLEOTIDE SEQUENCE</scope>
    <source>
        <strain evidence="3">CBS6075</strain>
    </source>
</reference>
<protein>
    <submittedName>
        <fullName evidence="3">Uncharacterized protein</fullName>
    </submittedName>
</protein>
<proteinExistence type="predicted"/>
<dbReference type="Proteomes" id="UP000769157">
    <property type="component" value="Unassembled WGS sequence"/>
</dbReference>
<organism evidence="3 4">
    <name type="scientific">Ogataea philodendri</name>
    <dbReference type="NCBI Taxonomy" id="1378263"/>
    <lineage>
        <taxon>Eukaryota</taxon>
        <taxon>Fungi</taxon>
        <taxon>Dikarya</taxon>
        <taxon>Ascomycota</taxon>
        <taxon>Saccharomycotina</taxon>
        <taxon>Pichiomycetes</taxon>
        <taxon>Pichiales</taxon>
        <taxon>Pichiaceae</taxon>
        <taxon>Ogataea</taxon>
    </lineage>
</organism>
<evidence type="ECO:0000313" key="4">
    <source>
        <dbReference type="Proteomes" id="UP000769157"/>
    </source>
</evidence>
<name>A0A9P8T720_9ASCO</name>
<sequence length="484" mass="55594">MHTTVPASESAIYDELTAIRQRLSLIKRDHKTYMNSKSITEIYAQVLDKTKQLRAIRSDTKDSEYLPNKVDVLVDEIFHLLSLCFVTCGLKNTAPGTYASLSTVQRLLEHLNENEIFTHQDLNPIRERLDDIANIINADETASPEEVKLLKSKLEQSNKEYAVLEDKINKLPENVQKIMDKLISLKYRILELITSEETGNRKELKVFTKQLEDIQLQCELEFSNCQHPKGEGLLKGLIDDCHYLIQDFQIGQDMVSPDLAEIYNKLEKLKSTLENLLVTRRWVLRTTDIFNYQRDLNNIDALRVDGYFGKKELRGQSILLYLLRRCYAIIYKLLESSEPVSESLQPLHNQLTTVRKCLLDLKRMGGVSSIRELYPFQMKLASIDNKRDDGKFMIDGQIPEGQGTLNALLAECFDIVHELKIEFYEKDDSEKKDDETKFKANVIGTKAQETNYDYNIVEGGEDYEEDNLAGLNESIGESETDGDL</sequence>
<accession>A0A9P8T720</accession>
<comment type="caution">
    <text evidence="3">The sequence shown here is derived from an EMBL/GenBank/DDBJ whole genome shotgun (WGS) entry which is preliminary data.</text>
</comment>
<dbReference type="PANTHER" id="PTHR28086:SF1">
    <property type="entry name" value="CU(2+) SUPPRESSING AND BLEOMYCIN SENSITIVE PROTEIN 1"/>
    <property type="match status" value="1"/>
</dbReference>
<dbReference type="GO" id="GO:0005634">
    <property type="term" value="C:nucleus"/>
    <property type="evidence" value="ECO:0007669"/>
    <property type="project" value="TreeGrafter"/>
</dbReference>
<keyword evidence="4" id="KW-1185">Reference proteome</keyword>